<keyword evidence="2" id="KW-1185">Reference proteome</keyword>
<dbReference type="EMBL" id="EQ983698">
    <property type="protein sequence ID" value="EEF24035.1"/>
    <property type="molecule type" value="Genomic_DNA"/>
</dbReference>
<protein>
    <submittedName>
        <fullName evidence="1">Uncharacterized protein</fullName>
    </submittedName>
</protein>
<name>B9TJC8_RICCO</name>
<evidence type="ECO:0000313" key="1">
    <source>
        <dbReference type="EMBL" id="EEF24035.1"/>
    </source>
</evidence>
<dbReference type="Proteomes" id="UP000008311">
    <property type="component" value="Unassembled WGS sequence"/>
</dbReference>
<accession>B9TJC8</accession>
<sequence length="72" mass="7845">MKQLRGAARRGSQILTKTAARPFWCNRTMTASQRAGRACRAALAAAFPAFPGLLPLLRAHLVTRFGPCPIPR</sequence>
<dbReference type="InParanoid" id="B9TJC8"/>
<gene>
    <name evidence="1" type="ORF">RCOM_1921040</name>
</gene>
<dbReference type="AlphaFoldDB" id="B9TJC8"/>
<reference evidence="2" key="1">
    <citation type="journal article" date="2010" name="Nat. Biotechnol.">
        <title>Draft genome sequence of the oilseed species Ricinus communis.</title>
        <authorList>
            <person name="Chan A.P."/>
            <person name="Crabtree J."/>
            <person name="Zhao Q."/>
            <person name="Lorenzi H."/>
            <person name="Orvis J."/>
            <person name="Puiu D."/>
            <person name="Melake-Berhan A."/>
            <person name="Jones K.M."/>
            <person name="Redman J."/>
            <person name="Chen G."/>
            <person name="Cahoon E.B."/>
            <person name="Gedil M."/>
            <person name="Stanke M."/>
            <person name="Haas B.J."/>
            <person name="Wortman J.R."/>
            <person name="Fraser-Liggett C.M."/>
            <person name="Ravel J."/>
            <person name="Rabinowicz P.D."/>
        </authorList>
    </citation>
    <scope>NUCLEOTIDE SEQUENCE [LARGE SCALE GENOMIC DNA]</scope>
    <source>
        <strain evidence="2">cv. Hale</strain>
    </source>
</reference>
<organism evidence="1 2">
    <name type="scientific">Ricinus communis</name>
    <name type="common">Castor bean</name>
    <dbReference type="NCBI Taxonomy" id="3988"/>
    <lineage>
        <taxon>Eukaryota</taxon>
        <taxon>Viridiplantae</taxon>
        <taxon>Streptophyta</taxon>
        <taxon>Embryophyta</taxon>
        <taxon>Tracheophyta</taxon>
        <taxon>Spermatophyta</taxon>
        <taxon>Magnoliopsida</taxon>
        <taxon>eudicotyledons</taxon>
        <taxon>Gunneridae</taxon>
        <taxon>Pentapetalae</taxon>
        <taxon>rosids</taxon>
        <taxon>fabids</taxon>
        <taxon>Malpighiales</taxon>
        <taxon>Euphorbiaceae</taxon>
        <taxon>Acalyphoideae</taxon>
        <taxon>Acalypheae</taxon>
        <taxon>Ricinus</taxon>
    </lineage>
</organism>
<feature type="non-terminal residue" evidence="1">
    <location>
        <position position="72"/>
    </location>
</feature>
<proteinExistence type="predicted"/>
<evidence type="ECO:0000313" key="2">
    <source>
        <dbReference type="Proteomes" id="UP000008311"/>
    </source>
</evidence>